<name>A0ABV4I9N8_9BURK</name>
<gene>
    <name evidence="7" type="ORF">ACBP88_03735</name>
</gene>
<keyword evidence="1" id="KW-0678">Repressor</keyword>
<dbReference type="InterPro" id="IPR036271">
    <property type="entry name" value="Tet_transcr_reg_TetR-rel_C_sf"/>
</dbReference>
<accession>A0ABV4I9N8</accession>
<evidence type="ECO:0000256" key="1">
    <source>
        <dbReference type="ARBA" id="ARBA00022491"/>
    </source>
</evidence>
<dbReference type="RefSeq" id="WP_174862219.1">
    <property type="nucleotide sequence ID" value="NZ_DAMCKS010000002.1"/>
</dbReference>
<dbReference type="Gene3D" id="1.10.357.10">
    <property type="entry name" value="Tetracycline Repressor, domain 2"/>
    <property type="match status" value="1"/>
</dbReference>
<comment type="caution">
    <text evidence="7">The sequence shown here is derived from an EMBL/GenBank/DDBJ whole genome shotgun (WGS) entry which is preliminary data.</text>
</comment>
<dbReference type="PANTHER" id="PTHR30055:SF240">
    <property type="entry name" value="HTH-TYPE TRANSCRIPTIONAL REGULATOR ACRR"/>
    <property type="match status" value="1"/>
</dbReference>
<evidence type="ECO:0000256" key="3">
    <source>
        <dbReference type="ARBA" id="ARBA00023125"/>
    </source>
</evidence>
<organism evidence="7 8">
    <name type="scientific">Comamonas jiangduensis</name>
    <dbReference type="NCBI Taxonomy" id="1194168"/>
    <lineage>
        <taxon>Bacteria</taxon>
        <taxon>Pseudomonadati</taxon>
        <taxon>Pseudomonadota</taxon>
        <taxon>Betaproteobacteria</taxon>
        <taxon>Burkholderiales</taxon>
        <taxon>Comamonadaceae</taxon>
        <taxon>Comamonas</taxon>
    </lineage>
</organism>
<evidence type="ECO:0000256" key="2">
    <source>
        <dbReference type="ARBA" id="ARBA00023015"/>
    </source>
</evidence>
<sequence length="212" mass="23616">MARRTKEDAEATRNKLLDAALEVFHAKGVAGASLTDVAVAASVTRGAIYWHFKDKMDLFGALISRSALPFEAALDSALGEQKGRALRQLTAVLEMVFRQVVRDPVTRRVFDIALYKVEYAGEMQAVRAWRIENMERFALRIQVFLELAAKDAGIVLQQSPASAARGLRAVFDGVLLSWLLHEQQLFDLEKEGMLAVQTYIKGLGFDVEKEFA</sequence>
<dbReference type="InterPro" id="IPR023772">
    <property type="entry name" value="DNA-bd_HTH_TetR-type_CS"/>
</dbReference>
<evidence type="ECO:0000259" key="6">
    <source>
        <dbReference type="PROSITE" id="PS50977"/>
    </source>
</evidence>
<evidence type="ECO:0000313" key="7">
    <source>
        <dbReference type="EMBL" id="MEZ2738576.1"/>
    </source>
</evidence>
<dbReference type="PRINTS" id="PR00455">
    <property type="entry name" value="HTHTETR"/>
</dbReference>
<feature type="domain" description="HTH tetR-type" evidence="6">
    <location>
        <begin position="10"/>
        <end position="70"/>
    </location>
</feature>
<dbReference type="EMBL" id="JBGJLR010000003">
    <property type="protein sequence ID" value="MEZ2738576.1"/>
    <property type="molecule type" value="Genomic_DNA"/>
</dbReference>
<dbReference type="InterPro" id="IPR050109">
    <property type="entry name" value="HTH-type_TetR-like_transc_reg"/>
</dbReference>
<evidence type="ECO:0000313" key="8">
    <source>
        <dbReference type="Proteomes" id="UP001567350"/>
    </source>
</evidence>
<dbReference type="PANTHER" id="PTHR30055">
    <property type="entry name" value="HTH-TYPE TRANSCRIPTIONAL REGULATOR RUTR"/>
    <property type="match status" value="1"/>
</dbReference>
<dbReference type="Pfam" id="PF08361">
    <property type="entry name" value="TetR_C_2"/>
    <property type="match status" value="1"/>
</dbReference>
<keyword evidence="4" id="KW-0804">Transcription</keyword>
<feature type="DNA-binding region" description="H-T-H motif" evidence="5">
    <location>
        <begin position="33"/>
        <end position="52"/>
    </location>
</feature>
<dbReference type="GeneID" id="300070734"/>
<protein>
    <submittedName>
        <fullName evidence="7">TetR family transcriptional regulator</fullName>
    </submittedName>
</protein>
<dbReference type="InterPro" id="IPR013572">
    <property type="entry name" value="Tscrpt_reg_MAATS_C"/>
</dbReference>
<keyword evidence="3 5" id="KW-0238">DNA-binding</keyword>
<reference evidence="7 8" key="1">
    <citation type="submission" date="2024-08" db="EMBL/GenBank/DDBJ databases">
        <authorList>
            <person name="Feng Z."/>
            <person name="Ronholm J."/>
        </authorList>
    </citation>
    <scope>NUCLEOTIDE SEQUENCE [LARGE SCALE GENOMIC DNA]</scope>
    <source>
        <strain evidence="7 8">4-AB0-8</strain>
    </source>
</reference>
<dbReference type="Proteomes" id="UP001567350">
    <property type="component" value="Unassembled WGS sequence"/>
</dbReference>
<dbReference type="InterPro" id="IPR001647">
    <property type="entry name" value="HTH_TetR"/>
</dbReference>
<evidence type="ECO:0000256" key="4">
    <source>
        <dbReference type="ARBA" id="ARBA00023163"/>
    </source>
</evidence>
<keyword evidence="8" id="KW-1185">Reference proteome</keyword>
<dbReference type="PROSITE" id="PS50977">
    <property type="entry name" value="HTH_TETR_2"/>
    <property type="match status" value="1"/>
</dbReference>
<proteinExistence type="predicted"/>
<dbReference type="PROSITE" id="PS01081">
    <property type="entry name" value="HTH_TETR_1"/>
    <property type="match status" value="1"/>
</dbReference>
<dbReference type="SUPFAM" id="SSF46689">
    <property type="entry name" value="Homeodomain-like"/>
    <property type="match status" value="1"/>
</dbReference>
<dbReference type="InterPro" id="IPR009057">
    <property type="entry name" value="Homeodomain-like_sf"/>
</dbReference>
<dbReference type="Pfam" id="PF00440">
    <property type="entry name" value="TetR_N"/>
    <property type="match status" value="1"/>
</dbReference>
<dbReference type="SUPFAM" id="SSF48498">
    <property type="entry name" value="Tetracyclin repressor-like, C-terminal domain"/>
    <property type="match status" value="1"/>
</dbReference>
<evidence type="ECO:0000256" key="5">
    <source>
        <dbReference type="PROSITE-ProRule" id="PRU00335"/>
    </source>
</evidence>
<keyword evidence="2" id="KW-0805">Transcription regulation</keyword>